<reference evidence="3" key="1">
    <citation type="journal article" date="2014" name="Int. J. Syst. Evol. Microbiol.">
        <title>Complete genome sequence of Corynebacterium casei LMG S-19264T (=DSM 44701T), isolated from a smear-ripened cheese.</title>
        <authorList>
            <consortium name="US DOE Joint Genome Institute (JGI-PGF)"/>
            <person name="Walter F."/>
            <person name="Albersmeier A."/>
            <person name="Kalinowski J."/>
            <person name="Ruckert C."/>
        </authorList>
    </citation>
    <scope>NUCLEOTIDE SEQUENCE</scope>
    <source>
        <strain evidence="3">CGMCC 4.7299</strain>
    </source>
</reference>
<dbReference type="GO" id="GO:0004190">
    <property type="term" value="F:aspartic-type endopeptidase activity"/>
    <property type="evidence" value="ECO:0007669"/>
    <property type="project" value="TreeGrafter"/>
</dbReference>
<keyword evidence="4" id="KW-1185">Reference proteome</keyword>
<feature type="transmembrane region" description="Helical" evidence="1">
    <location>
        <begin position="89"/>
        <end position="106"/>
    </location>
</feature>
<dbReference type="EMBL" id="BMMX01000011">
    <property type="protein sequence ID" value="GGK93640.1"/>
    <property type="molecule type" value="Genomic_DNA"/>
</dbReference>
<dbReference type="InterPro" id="IPR050882">
    <property type="entry name" value="Prepilin_peptidase/N-MTase"/>
</dbReference>
<dbReference type="RefSeq" id="WP_189079763.1">
    <property type="nucleotide sequence ID" value="NZ_BMMX01000011.1"/>
</dbReference>
<dbReference type="GO" id="GO:0005886">
    <property type="term" value="C:plasma membrane"/>
    <property type="evidence" value="ECO:0007669"/>
    <property type="project" value="TreeGrafter"/>
</dbReference>
<dbReference type="GO" id="GO:0006465">
    <property type="term" value="P:signal peptide processing"/>
    <property type="evidence" value="ECO:0007669"/>
    <property type="project" value="TreeGrafter"/>
</dbReference>
<protein>
    <recommendedName>
        <fullName evidence="5">Leader peptidase (Prepilin peptidase) / N-methyltransferase</fullName>
    </recommendedName>
</protein>
<evidence type="ECO:0000256" key="1">
    <source>
        <dbReference type="SAM" id="Phobius"/>
    </source>
</evidence>
<feature type="signal peptide" evidence="2">
    <location>
        <begin position="1"/>
        <end position="17"/>
    </location>
</feature>
<evidence type="ECO:0008006" key="5">
    <source>
        <dbReference type="Google" id="ProtNLM"/>
    </source>
</evidence>
<keyword evidence="1" id="KW-0812">Transmembrane</keyword>
<feature type="transmembrane region" description="Helical" evidence="1">
    <location>
        <begin position="166"/>
        <end position="192"/>
    </location>
</feature>
<keyword evidence="1" id="KW-1133">Transmembrane helix</keyword>
<name>A0A8J3FPK5_9ACTN</name>
<evidence type="ECO:0000256" key="2">
    <source>
        <dbReference type="SAM" id="SignalP"/>
    </source>
</evidence>
<dbReference type="PANTHER" id="PTHR30487">
    <property type="entry name" value="TYPE 4 PREPILIN-LIKE PROTEINS LEADER PEPTIDE-PROCESSING ENZYME"/>
    <property type="match status" value="1"/>
</dbReference>
<proteinExistence type="predicted"/>
<gene>
    <name evidence="3" type="ORF">GCM10012284_29480</name>
</gene>
<organism evidence="3 4">
    <name type="scientific">Mangrovihabitans endophyticus</name>
    <dbReference type="NCBI Taxonomy" id="1751298"/>
    <lineage>
        <taxon>Bacteria</taxon>
        <taxon>Bacillati</taxon>
        <taxon>Actinomycetota</taxon>
        <taxon>Actinomycetes</taxon>
        <taxon>Micromonosporales</taxon>
        <taxon>Micromonosporaceae</taxon>
        <taxon>Mangrovihabitans</taxon>
    </lineage>
</organism>
<dbReference type="PANTHER" id="PTHR30487:SF0">
    <property type="entry name" value="PREPILIN LEADER PEPTIDASE_N-METHYLTRANSFERASE-RELATED"/>
    <property type="match status" value="1"/>
</dbReference>
<feature type="chain" id="PRO_5039137595" description="Leader peptidase (Prepilin peptidase) / N-methyltransferase" evidence="2">
    <location>
        <begin position="18"/>
        <end position="237"/>
    </location>
</feature>
<dbReference type="AlphaFoldDB" id="A0A8J3FPK5"/>
<feature type="transmembrane region" description="Helical" evidence="1">
    <location>
        <begin position="113"/>
        <end position="131"/>
    </location>
</feature>
<keyword evidence="2" id="KW-0732">Signal</keyword>
<dbReference type="Proteomes" id="UP000656042">
    <property type="component" value="Unassembled WGS sequence"/>
</dbReference>
<evidence type="ECO:0000313" key="4">
    <source>
        <dbReference type="Proteomes" id="UP000656042"/>
    </source>
</evidence>
<evidence type="ECO:0000313" key="3">
    <source>
        <dbReference type="EMBL" id="GGK93640.1"/>
    </source>
</evidence>
<sequence length="237" mass="23011">MPLTLAVAAAVFGAAAAAFLPRITHRLAVPPGTPPLAACPDCDAPFPRGPSGWLRAGAGCACAGAPWRTVLCGAAVAVTLAVGWARSPALPALLVAGVLGLLLAEVDRRCLRLPDPLVAALAVVAGSAGLAGSAGRALAAAVLTGGGYLAVAVASGGRLGLGDVKLAAVLGWLLGSVSWSALGLGLGLAHAINGSVAVTVLTARRAGRDHRLPLGPALLTGALVALLVCGPAPIRAA</sequence>
<comment type="caution">
    <text evidence="3">The sequence shown here is derived from an EMBL/GenBank/DDBJ whole genome shotgun (WGS) entry which is preliminary data.</text>
</comment>
<accession>A0A8J3FPK5</accession>
<feature type="transmembrane region" description="Helical" evidence="1">
    <location>
        <begin position="212"/>
        <end position="234"/>
    </location>
</feature>
<reference evidence="3" key="2">
    <citation type="submission" date="2020-09" db="EMBL/GenBank/DDBJ databases">
        <authorList>
            <person name="Sun Q."/>
            <person name="Zhou Y."/>
        </authorList>
    </citation>
    <scope>NUCLEOTIDE SEQUENCE</scope>
    <source>
        <strain evidence="3">CGMCC 4.7299</strain>
    </source>
</reference>
<keyword evidence="1" id="KW-0472">Membrane</keyword>